<dbReference type="PROSITE" id="PS00139">
    <property type="entry name" value="THIOL_PROTEASE_CYS"/>
    <property type="match status" value="1"/>
</dbReference>
<dbReference type="InterPro" id="IPR033883">
    <property type="entry name" value="C2_III"/>
</dbReference>
<dbReference type="InterPro" id="IPR001300">
    <property type="entry name" value="Peptidase_C2_calpain_cat"/>
</dbReference>
<dbReference type="InterPro" id="IPR011992">
    <property type="entry name" value="EF-hand-dom_pair"/>
</dbReference>
<dbReference type="PROSITE" id="PS50203">
    <property type="entry name" value="CALPAIN_CAT"/>
    <property type="match status" value="1"/>
</dbReference>
<sequence>MPPPGVCLNILEVRNKENGFGSISKPEKFFNQDYQQLTEYCITRGLRYIDNRFPPDKNSIGYGILSPSDMNNVTWLRPAKIVPNPSFIVQGISRFDFGQGILGNCWFLASLGALTFQTDIFKQVVPVEQTFDKNYCGLFHFRFWRFGQWVDVVIDDKLPTVNGRLIFARAKYQNEFWPALLEKAYAKVCGSYTDMNAGSPAEALMDFTGGVHMHIKLSDPGLDLWNLMARAGHSGSLMSCGTHQGTPANNILPNGIVQGHAYTVTGVKELMSQGKPAKLVRLWNPWGKGEWKGDWSDRSPLWKTVSAEDHEMYLSVYDNGEFWMTLEDFCKFYVDLDICCLCPNFLDGQSSCHWKKTSYEGKWVSGITAGGCINNKDSFWTNPQYRFKIDHGYSETVGEKNMLLSLMQKPHKRNRHLFQNLHIGFAVFEAHKGKFPASFFNSHAPVAQTKTYMNAREVMEFFMLKPAEYLVVPSTFSVNKTGSFLLTIMFKGEAHGQYASHILPLLLINGVVFSIQDIFFRTDVSRTGTLSLTELRNALKTAGMVVSDEMLNLMALRYGATSGHLTLESFISLILRFNCMRSESSNTMCCLS</sequence>
<evidence type="ECO:0000256" key="1">
    <source>
        <dbReference type="ARBA" id="ARBA00007623"/>
    </source>
</evidence>
<proteinExistence type="inferred from homology"/>
<dbReference type="PANTHER" id="PTHR10183:SF302">
    <property type="entry name" value="CALPAIN-14"/>
    <property type="match status" value="1"/>
</dbReference>
<keyword evidence="5 9" id="KW-0378">Hydrolase</keyword>
<dbReference type="SUPFAM" id="SSF47473">
    <property type="entry name" value="EF-hand"/>
    <property type="match status" value="1"/>
</dbReference>
<feature type="domain" description="Calpain catalytic" evidence="10">
    <location>
        <begin position="47"/>
        <end position="342"/>
    </location>
</feature>
<dbReference type="InterPro" id="IPR022684">
    <property type="entry name" value="Calpain_cysteine_protease"/>
</dbReference>
<dbReference type="Proteomes" id="UP000261620">
    <property type="component" value="Unplaced"/>
</dbReference>
<dbReference type="InterPro" id="IPR018247">
    <property type="entry name" value="EF_Hand_1_Ca_BS"/>
</dbReference>
<evidence type="ECO:0000256" key="5">
    <source>
        <dbReference type="ARBA" id="ARBA00022801"/>
    </source>
</evidence>
<dbReference type="PROSITE" id="PS00018">
    <property type="entry name" value="EF_HAND_1"/>
    <property type="match status" value="1"/>
</dbReference>
<evidence type="ECO:0000313" key="12">
    <source>
        <dbReference type="Proteomes" id="UP000261620"/>
    </source>
</evidence>
<feature type="active site" evidence="8 9">
    <location>
        <position position="105"/>
    </location>
</feature>
<dbReference type="STRING" id="94237.ENSMMOP00000003077"/>
<reference evidence="11" key="2">
    <citation type="submission" date="2025-09" db="UniProtKB">
        <authorList>
            <consortium name="Ensembl"/>
        </authorList>
    </citation>
    <scope>IDENTIFICATION</scope>
</reference>
<evidence type="ECO:0000256" key="6">
    <source>
        <dbReference type="ARBA" id="ARBA00022807"/>
    </source>
</evidence>
<keyword evidence="12" id="KW-1185">Reference proteome</keyword>
<name>A0A3Q3VVX6_MOLML</name>
<dbReference type="SUPFAM" id="SSF54001">
    <property type="entry name" value="Cysteine proteinases"/>
    <property type="match status" value="1"/>
</dbReference>
<dbReference type="Pfam" id="PF00648">
    <property type="entry name" value="Peptidase_C2"/>
    <property type="match status" value="1"/>
</dbReference>
<feature type="active site" evidence="8 9">
    <location>
        <position position="284"/>
    </location>
</feature>
<dbReference type="PANTHER" id="PTHR10183">
    <property type="entry name" value="CALPAIN"/>
    <property type="match status" value="1"/>
</dbReference>
<dbReference type="Ensembl" id="ENSMMOT00000003126.1">
    <property type="protein sequence ID" value="ENSMMOP00000003077.1"/>
    <property type="gene ID" value="ENSMMOG00000002472.1"/>
</dbReference>
<keyword evidence="6 9" id="KW-0788">Thiol protease</keyword>
<protein>
    <recommendedName>
        <fullName evidence="10">Calpain catalytic domain-containing protein</fullName>
    </recommendedName>
</protein>
<dbReference type="InterPro" id="IPR022683">
    <property type="entry name" value="Calpain_III"/>
</dbReference>
<evidence type="ECO:0000259" key="10">
    <source>
        <dbReference type="PROSITE" id="PS50203"/>
    </source>
</evidence>
<dbReference type="FunFam" id="3.90.70.10:FF:000054">
    <property type="entry name" value="Calpain 14"/>
    <property type="match status" value="1"/>
</dbReference>
<dbReference type="PRINTS" id="PR00704">
    <property type="entry name" value="CALPAIN"/>
</dbReference>
<dbReference type="Pfam" id="PF01067">
    <property type="entry name" value="Calpain_III"/>
    <property type="match status" value="1"/>
</dbReference>
<dbReference type="InterPro" id="IPR038765">
    <property type="entry name" value="Papain-like_cys_pep_sf"/>
</dbReference>
<evidence type="ECO:0000256" key="7">
    <source>
        <dbReference type="ARBA" id="ARBA00022837"/>
    </source>
</evidence>
<dbReference type="SUPFAM" id="SSF49758">
    <property type="entry name" value="Calpain large subunit, middle domain (domain III)"/>
    <property type="match status" value="1"/>
</dbReference>
<dbReference type="Gene3D" id="1.10.238.10">
    <property type="entry name" value="EF-hand"/>
    <property type="match status" value="1"/>
</dbReference>
<reference evidence="11" key="1">
    <citation type="submission" date="2025-08" db="UniProtKB">
        <authorList>
            <consortium name="Ensembl"/>
        </authorList>
    </citation>
    <scope>IDENTIFICATION</scope>
</reference>
<dbReference type="GO" id="GO:0005737">
    <property type="term" value="C:cytoplasm"/>
    <property type="evidence" value="ECO:0007669"/>
    <property type="project" value="TreeGrafter"/>
</dbReference>
<comment type="similarity">
    <text evidence="1">Belongs to the peptidase C2 family.</text>
</comment>
<dbReference type="InterPro" id="IPR054069">
    <property type="entry name" value="CAPN3/13-like_C_EFh"/>
</dbReference>
<dbReference type="SMART" id="SM00230">
    <property type="entry name" value="CysPc"/>
    <property type="match status" value="1"/>
</dbReference>
<dbReference type="CDD" id="cd00044">
    <property type="entry name" value="CysPc"/>
    <property type="match status" value="1"/>
</dbReference>
<evidence type="ECO:0000313" key="11">
    <source>
        <dbReference type="Ensembl" id="ENSMMOP00000003077.1"/>
    </source>
</evidence>
<dbReference type="InterPro" id="IPR000169">
    <property type="entry name" value="Pept_cys_AS"/>
</dbReference>
<keyword evidence="7" id="KW-0106">Calcium</keyword>
<dbReference type="Gene3D" id="3.90.70.10">
    <property type="entry name" value="Cysteine proteinases"/>
    <property type="match status" value="1"/>
</dbReference>
<accession>A0A3Q3VVX6</accession>
<evidence type="ECO:0000256" key="9">
    <source>
        <dbReference type="PROSITE-ProRule" id="PRU00239"/>
    </source>
</evidence>
<keyword evidence="4" id="KW-0677">Repeat</keyword>
<feature type="active site" evidence="8 9">
    <location>
        <position position="260"/>
    </location>
</feature>
<dbReference type="GO" id="GO:0046872">
    <property type="term" value="F:metal ion binding"/>
    <property type="evidence" value="ECO:0007669"/>
    <property type="project" value="UniProtKB-KW"/>
</dbReference>
<evidence type="ECO:0000256" key="4">
    <source>
        <dbReference type="ARBA" id="ARBA00022737"/>
    </source>
</evidence>
<evidence type="ECO:0000256" key="8">
    <source>
        <dbReference type="PIRSR" id="PIRSR622684-1"/>
    </source>
</evidence>
<dbReference type="InterPro" id="IPR022682">
    <property type="entry name" value="Calpain_domain_III"/>
</dbReference>
<dbReference type="GO" id="GO:0004198">
    <property type="term" value="F:calcium-dependent cysteine-type endopeptidase activity"/>
    <property type="evidence" value="ECO:0007669"/>
    <property type="project" value="InterPro"/>
</dbReference>
<organism evidence="11 12">
    <name type="scientific">Mola mola</name>
    <name type="common">Ocean sunfish</name>
    <name type="synonym">Tetraodon mola</name>
    <dbReference type="NCBI Taxonomy" id="94237"/>
    <lineage>
        <taxon>Eukaryota</taxon>
        <taxon>Metazoa</taxon>
        <taxon>Chordata</taxon>
        <taxon>Craniata</taxon>
        <taxon>Vertebrata</taxon>
        <taxon>Euteleostomi</taxon>
        <taxon>Actinopterygii</taxon>
        <taxon>Neopterygii</taxon>
        <taxon>Teleostei</taxon>
        <taxon>Neoteleostei</taxon>
        <taxon>Acanthomorphata</taxon>
        <taxon>Eupercaria</taxon>
        <taxon>Tetraodontiformes</taxon>
        <taxon>Molidae</taxon>
        <taxon>Mola</taxon>
    </lineage>
</organism>
<dbReference type="CDD" id="cd00214">
    <property type="entry name" value="Calpain_III"/>
    <property type="match status" value="1"/>
</dbReference>
<dbReference type="GO" id="GO:0006508">
    <property type="term" value="P:proteolysis"/>
    <property type="evidence" value="ECO:0007669"/>
    <property type="project" value="UniProtKB-KW"/>
</dbReference>
<evidence type="ECO:0000256" key="2">
    <source>
        <dbReference type="ARBA" id="ARBA00022670"/>
    </source>
</evidence>
<dbReference type="InterPro" id="IPR036213">
    <property type="entry name" value="Calpain_III_sf"/>
</dbReference>
<evidence type="ECO:0000256" key="3">
    <source>
        <dbReference type="ARBA" id="ARBA00022723"/>
    </source>
</evidence>
<keyword evidence="3" id="KW-0479">Metal-binding</keyword>
<dbReference type="Pfam" id="PF21875">
    <property type="entry name" value="CAPN13-like_C_EFh"/>
    <property type="match status" value="1"/>
</dbReference>
<dbReference type="AlphaFoldDB" id="A0A3Q3VVX6"/>
<keyword evidence="2 9" id="KW-0645">Protease</keyword>
<dbReference type="Gene3D" id="2.60.120.380">
    <property type="match status" value="1"/>
</dbReference>
<dbReference type="SMART" id="SM00720">
    <property type="entry name" value="calpain_III"/>
    <property type="match status" value="1"/>
</dbReference>